<evidence type="ECO:0000313" key="5">
    <source>
        <dbReference type="EMBL" id="EPU43239.1"/>
    </source>
</evidence>
<accession>A0AAD2WYB1</accession>
<comment type="cofactor">
    <cofactor evidence="1">
        <name>pyridoxal 5'-phosphate</name>
        <dbReference type="ChEBI" id="CHEBI:597326"/>
    </cofactor>
</comment>
<dbReference type="Proteomes" id="UP000015176">
    <property type="component" value="Unassembled WGS sequence"/>
</dbReference>
<comment type="similarity">
    <text evidence="2">Belongs to the threonine aldolase family.</text>
</comment>
<organism evidence="5 6">
    <name type="scientific">Streptococcus agalactiae MRI Z1-216</name>
    <dbReference type="NCBI Taxonomy" id="1154879"/>
    <lineage>
        <taxon>Bacteria</taxon>
        <taxon>Bacillati</taxon>
        <taxon>Bacillota</taxon>
        <taxon>Bacilli</taxon>
        <taxon>Lactobacillales</taxon>
        <taxon>Streptococcaceae</taxon>
        <taxon>Streptococcus</taxon>
    </lineage>
</organism>
<reference evidence="5 6" key="1">
    <citation type="submission" date="2012-07" db="EMBL/GenBank/DDBJ databases">
        <authorList>
            <person name="Moroni P."/>
            <person name="Richards V.P."/>
            <person name="Durkin S.A.S."/>
            <person name="Kim M."/>
            <person name="Pavinski Bitar P.D."/>
            <person name="Stanhope M.J."/>
            <person name="Town C.D."/>
            <person name="Zadoks R.N."/>
            <person name="Venter J.C."/>
        </authorList>
    </citation>
    <scope>NUCLEOTIDE SEQUENCE [LARGE SCALE GENOMIC DNA]</scope>
    <source>
        <strain evidence="5 6">MRI Z1-216</strain>
    </source>
</reference>
<evidence type="ECO:0000313" key="6">
    <source>
        <dbReference type="Proteomes" id="UP000015176"/>
    </source>
</evidence>
<keyword evidence="5" id="KW-0456">Lyase</keyword>
<evidence type="ECO:0000256" key="3">
    <source>
        <dbReference type="ARBA" id="ARBA00022898"/>
    </source>
</evidence>
<proteinExistence type="inferred from homology"/>
<comment type="caution">
    <text evidence="5">The sequence shown here is derived from an EMBL/GenBank/DDBJ whole genome shotgun (WGS) entry which is preliminary data.</text>
</comment>
<gene>
    <name evidence="5" type="ORF">SAG0164_11905</name>
</gene>
<dbReference type="Gene3D" id="3.40.640.10">
    <property type="entry name" value="Type I PLP-dependent aspartate aminotransferase-like (Major domain)"/>
    <property type="match status" value="1"/>
</dbReference>
<evidence type="ECO:0000256" key="2">
    <source>
        <dbReference type="ARBA" id="ARBA00006966"/>
    </source>
</evidence>
<dbReference type="InterPro" id="IPR015421">
    <property type="entry name" value="PyrdxlP-dep_Trfase_major"/>
</dbReference>
<dbReference type="PANTHER" id="PTHR48097:SF5">
    <property type="entry name" value="LOW SPECIFICITY L-THREONINE ALDOLASE"/>
    <property type="match status" value="1"/>
</dbReference>
<dbReference type="EMBL" id="ALSF01000011">
    <property type="protein sequence ID" value="EPU43239.1"/>
    <property type="molecule type" value="Genomic_DNA"/>
</dbReference>
<dbReference type="InterPro" id="IPR015422">
    <property type="entry name" value="PyrdxlP-dep_Trfase_small"/>
</dbReference>
<evidence type="ECO:0000259" key="4">
    <source>
        <dbReference type="Pfam" id="PF01212"/>
    </source>
</evidence>
<name>A0AAD2WYB1_STRAG</name>
<protein>
    <submittedName>
        <fullName evidence="5">Amino acid lyase</fullName>
    </submittedName>
</protein>
<dbReference type="GO" id="GO:0016829">
    <property type="term" value="F:lyase activity"/>
    <property type="evidence" value="ECO:0007669"/>
    <property type="project" value="UniProtKB-KW"/>
</dbReference>
<dbReference type="PANTHER" id="PTHR48097">
    <property type="entry name" value="L-THREONINE ALDOLASE-RELATED"/>
    <property type="match status" value="1"/>
</dbReference>
<dbReference type="Gene3D" id="3.90.1150.10">
    <property type="entry name" value="Aspartate Aminotransferase, domain 1"/>
    <property type="match status" value="1"/>
</dbReference>
<dbReference type="Pfam" id="PF01212">
    <property type="entry name" value="Beta_elim_lyase"/>
    <property type="match status" value="1"/>
</dbReference>
<dbReference type="GO" id="GO:0006520">
    <property type="term" value="P:amino acid metabolic process"/>
    <property type="evidence" value="ECO:0007669"/>
    <property type="project" value="InterPro"/>
</dbReference>
<dbReference type="InterPro" id="IPR015424">
    <property type="entry name" value="PyrdxlP-dep_Trfase"/>
</dbReference>
<dbReference type="RefSeq" id="WP_000902179.1">
    <property type="nucleotide sequence ID" value="NZ_ALSF01000011.1"/>
</dbReference>
<dbReference type="SUPFAM" id="SSF53383">
    <property type="entry name" value="PLP-dependent transferases"/>
    <property type="match status" value="1"/>
</dbReference>
<dbReference type="InterPro" id="IPR001597">
    <property type="entry name" value="ArAA_b-elim_lyase/Thr_aldolase"/>
</dbReference>
<keyword evidence="3" id="KW-0663">Pyridoxal phosphate</keyword>
<sequence length="341" mass="37675">MLHFENDYNKGAHPELLNALIETNDQGLSGYGTDSYCQQAADKIREVCSCPQAEVEFLVGGTQTNQVVISSMLASYEGVIAAETGHVSSHEAGAIEFSGHKVLTLPSHNGKLLASEVATYIETFYADGNYQHMVFPGMVYISHPTEYGTLYSKAELEELSKICKHYQILLFIDGARLGYGLAAKDTDVDFPTIAALSDVFYIGGTKMGALAGEAIVFTKKNRPKQFTTIVKQHGALLAKGRLLGLAFDRFFTDNLYLKIGKHAIDLAEELKIILEEKGYSFYLKSPTNQQFIIVENTKLADLAKNVAYSFLEKYDDHHTVIRLATSWSTSCEDVTALRNVL</sequence>
<feature type="domain" description="Aromatic amino acid beta-eliminating lyase/threonine aldolase" evidence="4">
    <location>
        <begin position="26"/>
        <end position="252"/>
    </location>
</feature>
<evidence type="ECO:0000256" key="1">
    <source>
        <dbReference type="ARBA" id="ARBA00001933"/>
    </source>
</evidence>
<dbReference type="AlphaFoldDB" id="A0AAD2WYB1"/>